<feature type="transmembrane region" description="Helical" evidence="7">
    <location>
        <begin position="540"/>
        <end position="563"/>
    </location>
</feature>
<dbReference type="PROSITE" id="PS50928">
    <property type="entry name" value="ABC_TM1"/>
    <property type="match status" value="2"/>
</dbReference>
<keyword evidence="4 7" id="KW-0812">Transmembrane</keyword>
<dbReference type="InterPro" id="IPR035906">
    <property type="entry name" value="MetI-like_sf"/>
</dbReference>
<evidence type="ECO:0000256" key="4">
    <source>
        <dbReference type="ARBA" id="ARBA00022692"/>
    </source>
</evidence>
<evidence type="ECO:0000256" key="2">
    <source>
        <dbReference type="ARBA" id="ARBA00022448"/>
    </source>
</evidence>
<dbReference type="Pfam" id="PF00528">
    <property type="entry name" value="BPD_transp_1"/>
    <property type="match status" value="2"/>
</dbReference>
<sequence>MFKFGTAASRVVSVTAVVAAVGLVPWLAGRDPALSILRARSGEQEPTEEALGSIRRELGLDADPVALFGNWLAGALRGDLGTSWVNGQPVLESVLAGLGASMTLMGVALAGALLVAAALCAPTMRRGLRGDNGRGGAAAAAVLAAAPEFLLAALLIVVVSVWLGWLPPYGWQGPQHLVLPALAMALPAGAVLGRLVDDALPPVFGEQWVSLWRSWGCSRVVLARGVLRRALPPVLPQVGLSAVGIIGGAVAVEVVFAIPGVGRTALGAAESQDLPLLQGSVIVLLLVGVVVGVLAALARRWVLGPALRDAALITPPQAPARGHRVVVACAGGVVAVLTAWGLTRDPLRLDTAARLSAPGWAHPLGTDSLGRDVLARVGHGALATVGVAVAVCAFAFVVALLLGFLPSVTRAAAETANAVPPVIAGLLVAATLGPDGGSAALAVALVSWPVLSEHAASLVEEARAAQHVAENRALGASPVWTLRKHVLPAVVGPLARHAVLRLPSIALALASLGFLGLGTPPPAPEWGLLLSETLPYVERAPWATLAPAGALLALAVFAVSLAASARVPRRS</sequence>
<protein>
    <submittedName>
        <fullName evidence="9">ABC transporter permease</fullName>
    </submittedName>
</protein>
<evidence type="ECO:0000313" key="9">
    <source>
        <dbReference type="EMBL" id="ATE56009.1"/>
    </source>
</evidence>
<comment type="similarity">
    <text evidence="7">Belongs to the binding-protein-dependent transport system permease family.</text>
</comment>
<dbReference type="RefSeq" id="WP_096495836.1">
    <property type="nucleotide sequence ID" value="NZ_CP023445.1"/>
</dbReference>
<keyword evidence="2 7" id="KW-0813">Transport</keyword>
<comment type="subcellular location">
    <subcellularLocation>
        <location evidence="1 7">Cell membrane</location>
        <topology evidence="1 7">Multi-pass membrane protein</topology>
    </subcellularLocation>
</comment>
<evidence type="ECO:0000259" key="8">
    <source>
        <dbReference type="PROSITE" id="PS50928"/>
    </source>
</evidence>
<dbReference type="SUPFAM" id="SSF161098">
    <property type="entry name" value="MetI-like"/>
    <property type="match status" value="2"/>
</dbReference>
<gene>
    <name evidence="9" type="ORF">CNX65_24295</name>
</gene>
<dbReference type="PANTHER" id="PTHR43386:SF1">
    <property type="entry name" value="D,D-DIPEPTIDE TRANSPORT SYSTEM PERMEASE PROTEIN DDPC-RELATED"/>
    <property type="match status" value="1"/>
</dbReference>
<feature type="transmembrane region" description="Helical" evidence="7">
    <location>
        <begin position="278"/>
        <end position="298"/>
    </location>
</feature>
<evidence type="ECO:0000256" key="7">
    <source>
        <dbReference type="RuleBase" id="RU363032"/>
    </source>
</evidence>
<feature type="transmembrane region" description="Helical" evidence="7">
    <location>
        <begin position="502"/>
        <end position="520"/>
    </location>
</feature>
<keyword evidence="10" id="KW-1185">Reference proteome</keyword>
<dbReference type="PANTHER" id="PTHR43386">
    <property type="entry name" value="OLIGOPEPTIDE TRANSPORT SYSTEM PERMEASE PROTEIN APPC"/>
    <property type="match status" value="1"/>
</dbReference>
<evidence type="ECO:0000256" key="1">
    <source>
        <dbReference type="ARBA" id="ARBA00004651"/>
    </source>
</evidence>
<feature type="transmembrane region" description="Helical" evidence="7">
    <location>
        <begin position="7"/>
        <end position="28"/>
    </location>
</feature>
<feature type="transmembrane region" description="Helical" evidence="7">
    <location>
        <begin position="177"/>
        <end position="196"/>
    </location>
</feature>
<feature type="transmembrane region" description="Helical" evidence="7">
    <location>
        <begin position="381"/>
        <end position="405"/>
    </location>
</feature>
<dbReference type="Gene3D" id="1.10.3720.10">
    <property type="entry name" value="MetI-like"/>
    <property type="match status" value="2"/>
</dbReference>
<name>A0A290ZAK5_9PSEU</name>
<dbReference type="InterPro" id="IPR050366">
    <property type="entry name" value="BP-dependent_transpt_permease"/>
</dbReference>
<dbReference type="GO" id="GO:0055085">
    <property type="term" value="P:transmembrane transport"/>
    <property type="evidence" value="ECO:0007669"/>
    <property type="project" value="InterPro"/>
</dbReference>
<dbReference type="EMBL" id="CP023445">
    <property type="protein sequence ID" value="ATE56009.1"/>
    <property type="molecule type" value="Genomic_DNA"/>
</dbReference>
<keyword evidence="5 7" id="KW-1133">Transmembrane helix</keyword>
<dbReference type="CDD" id="cd06261">
    <property type="entry name" value="TM_PBP2"/>
    <property type="match status" value="1"/>
</dbReference>
<evidence type="ECO:0000313" key="10">
    <source>
        <dbReference type="Proteomes" id="UP000218505"/>
    </source>
</evidence>
<accession>A0A290ZAK5</accession>
<evidence type="ECO:0000256" key="6">
    <source>
        <dbReference type="ARBA" id="ARBA00023136"/>
    </source>
</evidence>
<dbReference type="InterPro" id="IPR000515">
    <property type="entry name" value="MetI-like"/>
</dbReference>
<evidence type="ECO:0000256" key="5">
    <source>
        <dbReference type="ARBA" id="ARBA00022989"/>
    </source>
</evidence>
<evidence type="ECO:0000256" key="3">
    <source>
        <dbReference type="ARBA" id="ARBA00022475"/>
    </source>
</evidence>
<keyword evidence="3" id="KW-1003">Cell membrane</keyword>
<reference evidence="9" key="1">
    <citation type="submission" date="2017-09" db="EMBL/GenBank/DDBJ databases">
        <title>Complete Genome Sequence of ansamitocin-producing Bacterium Actinosynnema pretiosum X47.</title>
        <authorList>
            <person name="Cao G."/>
            <person name="Zong G."/>
            <person name="Zhong C."/>
            <person name="Fu J."/>
        </authorList>
    </citation>
    <scope>NUCLEOTIDE SEQUENCE [LARGE SCALE GENOMIC DNA]</scope>
    <source>
        <strain evidence="9">X47</strain>
    </source>
</reference>
<feature type="transmembrane region" description="Helical" evidence="7">
    <location>
        <begin position="325"/>
        <end position="342"/>
    </location>
</feature>
<feature type="transmembrane region" description="Helical" evidence="7">
    <location>
        <begin position="140"/>
        <end position="165"/>
    </location>
</feature>
<keyword evidence="6 7" id="KW-0472">Membrane</keyword>
<feature type="transmembrane region" description="Helical" evidence="7">
    <location>
        <begin position="94"/>
        <end position="119"/>
    </location>
</feature>
<dbReference type="Proteomes" id="UP000218505">
    <property type="component" value="Chromosome"/>
</dbReference>
<dbReference type="KEGG" id="apre:CNX65_24295"/>
<dbReference type="GO" id="GO:0005886">
    <property type="term" value="C:plasma membrane"/>
    <property type="evidence" value="ECO:0007669"/>
    <property type="project" value="UniProtKB-SubCell"/>
</dbReference>
<feature type="domain" description="ABC transmembrane type-1" evidence="8">
    <location>
        <begin position="98"/>
        <end position="295"/>
    </location>
</feature>
<dbReference type="AlphaFoldDB" id="A0A290ZAK5"/>
<feature type="transmembrane region" description="Helical" evidence="7">
    <location>
        <begin position="238"/>
        <end position="258"/>
    </location>
</feature>
<proteinExistence type="inferred from homology"/>
<organism evidence="9 10">
    <name type="scientific">Actinosynnema pretiosum</name>
    <dbReference type="NCBI Taxonomy" id="42197"/>
    <lineage>
        <taxon>Bacteria</taxon>
        <taxon>Bacillati</taxon>
        <taxon>Actinomycetota</taxon>
        <taxon>Actinomycetes</taxon>
        <taxon>Pseudonocardiales</taxon>
        <taxon>Pseudonocardiaceae</taxon>
        <taxon>Actinosynnema</taxon>
    </lineage>
</organism>
<feature type="domain" description="ABC transmembrane type-1" evidence="8">
    <location>
        <begin position="377"/>
        <end position="563"/>
    </location>
</feature>